<dbReference type="SUPFAM" id="SSF52540">
    <property type="entry name" value="P-loop containing nucleoside triphosphate hydrolases"/>
    <property type="match status" value="1"/>
</dbReference>
<evidence type="ECO:0000256" key="2">
    <source>
        <dbReference type="ARBA" id="ARBA00008806"/>
    </source>
</evidence>
<evidence type="ECO:0000256" key="5">
    <source>
        <dbReference type="ARBA" id="ARBA00022989"/>
    </source>
</evidence>
<comment type="similarity">
    <text evidence="2">Belongs to the VirD4/TraG family.</text>
</comment>
<keyword evidence="3" id="KW-1003">Cell membrane</keyword>
<dbReference type="Proteomes" id="UP000430519">
    <property type="component" value="Unassembled WGS sequence"/>
</dbReference>
<feature type="domain" description="TraD/TraG TraM recognition site" evidence="9">
    <location>
        <begin position="363"/>
        <end position="477"/>
    </location>
</feature>
<dbReference type="CDD" id="cd01127">
    <property type="entry name" value="TrwB_TraG_TraD_VirD4"/>
    <property type="match status" value="1"/>
</dbReference>
<dbReference type="InterPro" id="IPR051539">
    <property type="entry name" value="T4SS-coupling_protein"/>
</dbReference>
<comment type="subcellular location">
    <subcellularLocation>
        <location evidence="1">Cell membrane</location>
        <topology evidence="1">Multi-pass membrane protein</topology>
    </subcellularLocation>
</comment>
<sequence length="632" mass="69703">MIISYPLFFLRLLLIWLSFAVAIYTALYVSGSNALPLYGAALVLFAGTLWWFDKKDAYFKSMYNAHWATKEEIAGMFVKQFTGREVFLGYAYNQPIVLRAGLAGKKELGHVLIVGPSRAGKGLNATANLLNWTGSTVVVDIKGEFYQNTSGHRQQVMGQDVYVLNPSSGAQTSRFDPFLERDTDEQLLASATAILNPDADGSNSAFARRAAFALFAMMKTAKLLNEPVMPFIRDCLSLGCKECMALLDRATDDKGVKRNLTFFLGTSPALYDWDGFAGDKFLNNSWMNLISKLMYMLSDGVIDMTLQSDFKATDLLKKPTSLYMVFRESDLKYTVHAFSSVLLSIIESIIKYYDLHPDEPTTPILFIFDEAGRITVPELPELTSTVAGRGMVCMIYVQALAQLETTYQSTGSDTIKANTHTKIYFAPKDAETAKYISDNGGKYMMETQTHGTGGENETDSTGLMARELITVDQTLQLGLGQTIIHSNEFPYIAGYRMEPFTLPQFKKAQTLPPAKVVKRDVEKLKTSASAQRTPPPPVAGQVEPGSEAPGAPAGEVLKPDDQPGGATIPFTPPLNEDTRQKLKGLEQPAAALKLEDDSGNEMPKPLPMDTEDVPEADVQAFFLNINRLQDEE</sequence>
<evidence type="ECO:0000256" key="1">
    <source>
        <dbReference type="ARBA" id="ARBA00004651"/>
    </source>
</evidence>
<name>A0A6I4YM39_9DEIO</name>
<feature type="transmembrane region" description="Helical" evidence="8">
    <location>
        <begin position="35"/>
        <end position="52"/>
    </location>
</feature>
<dbReference type="PANTHER" id="PTHR37937:SF1">
    <property type="entry name" value="CONJUGATIVE TRANSFER: DNA TRANSPORT"/>
    <property type="match status" value="1"/>
</dbReference>
<evidence type="ECO:0000256" key="6">
    <source>
        <dbReference type="ARBA" id="ARBA00023136"/>
    </source>
</evidence>
<reference evidence="10 11" key="1">
    <citation type="submission" date="2019-11" db="EMBL/GenBank/DDBJ databases">
        <title>Genome sequence of Deinococcus xianganensis Y35, AI-2 producing algicidal bacterium, isolated from lake water.</title>
        <authorList>
            <person name="Li Y."/>
        </authorList>
    </citation>
    <scope>NUCLEOTIDE SEQUENCE [LARGE SCALE GENOMIC DNA]</scope>
    <source>
        <strain evidence="10 11">Y35</strain>
    </source>
</reference>
<evidence type="ECO:0000256" key="7">
    <source>
        <dbReference type="SAM" id="MobiDB-lite"/>
    </source>
</evidence>
<evidence type="ECO:0000313" key="10">
    <source>
        <dbReference type="EMBL" id="MXV21788.1"/>
    </source>
</evidence>
<evidence type="ECO:0000256" key="8">
    <source>
        <dbReference type="SAM" id="Phobius"/>
    </source>
</evidence>
<keyword evidence="4 8" id="KW-0812">Transmembrane</keyword>
<evidence type="ECO:0000256" key="4">
    <source>
        <dbReference type="ARBA" id="ARBA00022692"/>
    </source>
</evidence>
<dbReference type="InterPro" id="IPR027417">
    <property type="entry name" value="P-loop_NTPase"/>
</dbReference>
<feature type="region of interest" description="Disordered" evidence="7">
    <location>
        <begin position="522"/>
        <end position="615"/>
    </location>
</feature>
<comment type="caution">
    <text evidence="10">The sequence shown here is derived from an EMBL/GenBank/DDBJ whole genome shotgun (WGS) entry which is preliminary data.</text>
</comment>
<dbReference type="AlphaFoldDB" id="A0A6I4YM39"/>
<protein>
    <submittedName>
        <fullName evidence="10">Type IV secretory system conjugative DNA transfer family protein</fullName>
    </submittedName>
</protein>
<dbReference type="EMBL" id="WVHK01000132">
    <property type="protein sequence ID" value="MXV21788.1"/>
    <property type="molecule type" value="Genomic_DNA"/>
</dbReference>
<dbReference type="InterPro" id="IPR032689">
    <property type="entry name" value="TraG-D_C"/>
</dbReference>
<accession>A0A6I4YM39</accession>
<evidence type="ECO:0000256" key="3">
    <source>
        <dbReference type="ARBA" id="ARBA00022475"/>
    </source>
</evidence>
<keyword evidence="11" id="KW-1185">Reference proteome</keyword>
<evidence type="ECO:0000313" key="11">
    <source>
        <dbReference type="Proteomes" id="UP000430519"/>
    </source>
</evidence>
<proteinExistence type="inferred from homology"/>
<dbReference type="Gene3D" id="3.40.50.300">
    <property type="entry name" value="P-loop containing nucleotide triphosphate hydrolases"/>
    <property type="match status" value="1"/>
</dbReference>
<gene>
    <name evidence="10" type="ORF">GLX28_19390</name>
</gene>
<dbReference type="InterPro" id="IPR003688">
    <property type="entry name" value="TraG/VirD4"/>
</dbReference>
<dbReference type="RefSeq" id="WP_160982273.1">
    <property type="nucleotide sequence ID" value="NZ_WVHK01000132.1"/>
</dbReference>
<dbReference type="GO" id="GO:0005886">
    <property type="term" value="C:plasma membrane"/>
    <property type="evidence" value="ECO:0007669"/>
    <property type="project" value="UniProtKB-SubCell"/>
</dbReference>
<organism evidence="10 11">
    <name type="scientific">Deinococcus xianganensis</name>
    <dbReference type="NCBI Taxonomy" id="1507289"/>
    <lineage>
        <taxon>Bacteria</taxon>
        <taxon>Thermotogati</taxon>
        <taxon>Deinococcota</taxon>
        <taxon>Deinococci</taxon>
        <taxon>Deinococcales</taxon>
        <taxon>Deinococcaceae</taxon>
        <taxon>Deinococcus</taxon>
    </lineage>
</organism>
<keyword evidence="6 8" id="KW-0472">Membrane</keyword>
<feature type="transmembrane region" description="Helical" evidence="8">
    <location>
        <begin position="7"/>
        <end position="29"/>
    </location>
</feature>
<dbReference type="Pfam" id="PF02534">
    <property type="entry name" value="T4SS-DNA_transf"/>
    <property type="match status" value="1"/>
</dbReference>
<evidence type="ECO:0000259" key="9">
    <source>
        <dbReference type="Pfam" id="PF12696"/>
    </source>
</evidence>
<dbReference type="PANTHER" id="PTHR37937">
    <property type="entry name" value="CONJUGATIVE TRANSFER: DNA TRANSPORT"/>
    <property type="match status" value="1"/>
</dbReference>
<dbReference type="Pfam" id="PF12696">
    <property type="entry name" value="TraG-D_C"/>
    <property type="match status" value="1"/>
</dbReference>
<keyword evidence="5 8" id="KW-1133">Transmembrane helix</keyword>